<name>A0ABW5FI20_9BACL</name>
<evidence type="ECO:0000256" key="1">
    <source>
        <dbReference type="SAM" id="Phobius"/>
    </source>
</evidence>
<reference evidence="3" key="1">
    <citation type="journal article" date="2019" name="Int. J. Syst. Evol. Microbiol.">
        <title>The Global Catalogue of Microorganisms (GCM) 10K type strain sequencing project: providing services to taxonomists for standard genome sequencing and annotation.</title>
        <authorList>
            <consortium name="The Broad Institute Genomics Platform"/>
            <consortium name="The Broad Institute Genome Sequencing Center for Infectious Disease"/>
            <person name="Wu L."/>
            <person name="Ma J."/>
        </authorList>
    </citation>
    <scope>NUCLEOTIDE SEQUENCE [LARGE SCALE GENOMIC DNA]</scope>
    <source>
        <strain evidence="3">CCM 8725</strain>
    </source>
</reference>
<keyword evidence="1" id="KW-0472">Membrane</keyword>
<keyword evidence="1" id="KW-1133">Transmembrane helix</keyword>
<keyword evidence="3" id="KW-1185">Reference proteome</keyword>
<comment type="caution">
    <text evidence="2">The sequence shown here is derived from an EMBL/GenBank/DDBJ whole genome shotgun (WGS) entry which is preliminary data.</text>
</comment>
<proteinExistence type="predicted"/>
<keyword evidence="1" id="KW-0812">Transmembrane</keyword>
<sequence>MRRNSNANNQQDLSFGERTGRLVLVTTVIGVLGVGYYKLLMLAINILSTKMYMKFPLSIEHIIVTCMLSTGCLVLVSAIYYSYCEFSALNYTQRGVTRRKNVNRADESYSSLFKFSSLYAGISMIVTLLFILTVGLIFQNRFVIVITFLVVVPFVIALFFKKFRKELRKGIVKLRKYVRKNWKVIGAWMFTAYLMLSILILAMSNLQKPSFIINFVNDKTVPIKFHFENKIPEKVILSFYSTDDKGNNAVLTQEVEVNKLDFKRSFIEVTEKQISEKASSSMANFLNKEMNKGLNEAYLPDRSHYDYKYEINSFDFLKLGKNFVIIQFEIDSLSNNRVYKVVNEIDVEDGKTFIINKEEFSSGK</sequence>
<feature type="transmembrane region" description="Helical" evidence="1">
    <location>
        <begin position="142"/>
        <end position="160"/>
    </location>
</feature>
<evidence type="ECO:0000313" key="2">
    <source>
        <dbReference type="EMBL" id="MFD2414678.1"/>
    </source>
</evidence>
<dbReference type="Proteomes" id="UP001597448">
    <property type="component" value="Unassembled WGS sequence"/>
</dbReference>
<dbReference type="RefSeq" id="WP_209991758.1">
    <property type="nucleotide sequence ID" value="NZ_JBHSVQ010000001.1"/>
</dbReference>
<evidence type="ECO:0000313" key="3">
    <source>
        <dbReference type="Proteomes" id="UP001597448"/>
    </source>
</evidence>
<feature type="transmembrane region" description="Helical" evidence="1">
    <location>
        <begin position="181"/>
        <end position="203"/>
    </location>
</feature>
<feature type="transmembrane region" description="Helical" evidence="1">
    <location>
        <begin position="59"/>
        <end position="83"/>
    </location>
</feature>
<accession>A0ABW5FI20</accession>
<dbReference type="EMBL" id="JBHUKY010000110">
    <property type="protein sequence ID" value="MFD2414678.1"/>
    <property type="molecule type" value="Genomic_DNA"/>
</dbReference>
<organism evidence="2 3">
    <name type="scientific">Paenibacillus rhizoplanae</name>
    <dbReference type="NCBI Taxonomy" id="1917181"/>
    <lineage>
        <taxon>Bacteria</taxon>
        <taxon>Bacillati</taxon>
        <taxon>Bacillota</taxon>
        <taxon>Bacilli</taxon>
        <taxon>Bacillales</taxon>
        <taxon>Paenibacillaceae</taxon>
        <taxon>Paenibacillus</taxon>
    </lineage>
</organism>
<gene>
    <name evidence="2" type="ORF">ACFSX3_33055</name>
</gene>
<feature type="transmembrane region" description="Helical" evidence="1">
    <location>
        <begin position="118"/>
        <end position="136"/>
    </location>
</feature>
<feature type="transmembrane region" description="Helical" evidence="1">
    <location>
        <begin position="21"/>
        <end position="47"/>
    </location>
</feature>
<protein>
    <submittedName>
        <fullName evidence="2">Uncharacterized protein</fullName>
    </submittedName>
</protein>